<feature type="compositionally biased region" description="Low complexity" evidence="3">
    <location>
        <begin position="669"/>
        <end position="679"/>
    </location>
</feature>
<feature type="region of interest" description="Disordered" evidence="3">
    <location>
        <begin position="805"/>
        <end position="825"/>
    </location>
</feature>
<keyword evidence="4" id="KW-1133">Transmembrane helix</keyword>
<evidence type="ECO:0000256" key="1">
    <source>
        <dbReference type="ARBA" id="ARBA00022441"/>
    </source>
</evidence>
<keyword evidence="6" id="KW-1185">Reference proteome</keyword>
<dbReference type="Gene3D" id="2.120.10.80">
    <property type="entry name" value="Kelch-type beta propeller"/>
    <property type="match status" value="2"/>
</dbReference>
<evidence type="ECO:0000313" key="6">
    <source>
        <dbReference type="Proteomes" id="UP000738325"/>
    </source>
</evidence>
<dbReference type="EMBL" id="JAAAIP010000845">
    <property type="protein sequence ID" value="KAG0312107.1"/>
    <property type="molecule type" value="Genomic_DNA"/>
</dbReference>
<dbReference type="PANTHER" id="PTHR46228:SF2">
    <property type="entry name" value="KELCH REPEAT PROTEIN (AFU_ORTHOLOGUE AFUA_4G14350)"/>
    <property type="match status" value="1"/>
</dbReference>
<accession>A0A9P6UMV4</accession>
<dbReference type="InterPro" id="IPR015915">
    <property type="entry name" value="Kelch-typ_b-propeller"/>
</dbReference>
<sequence>MLFICRRCFGRQQQRRRLRSQLPNLKPAAASRRRRRAAVSTVFSSSSSALLATTLLLLDAMSPTALIRAQPAPSVFTPRYGAGSSLVDNTLYIIGGTTAVQAPFTASADTLAIPLGQAFTTSAIPWKRLQAGYSVQDARVSSTVDQKHLVLAGVGDQVGQLVVVYDIVSDQWTYLPSTAVGNVFPQTPRTSVSIALDTSTGEVILYGGIVATSSTNPSVKTYSLSLEFDFLDTRPTLSKWSWAAAIASSQPPPALAGPVMLYLPTLQRTIIMGGCNVISSIDGSVQQCVSFNNASLVNSMVMSSATGLYVPISTVELKGGSIPVPRLSPCAVVLANGDVFMYGGAGPNSSLGDAWVLSISDWTWTQVAMINAPFAGRAGATCQLVTSDQMILVGGYDGAYLGAKDFALPQVAIINTTSWSWVTDFTPGSLTEKTGSGDLSKGAIAGIVAGGTFLLVILLSIMGWLYWKRRQDRSYSQGKTKPFLSLRPSRSRQPLMESDTEISDEVMAGHDPSSTPMMPFKNHEDDRSGNLPYNHGFYNFSNRTIMGSKLHTGYQPGQQHIPIYKITSANGSLTSVIHGSISNSNSNSNSSTVFKSSGLAINTTTIVPEAGPNSGTSTPPRGSLEGRGGGKGRKVGSGSSGGGEERREREPFLIIPYIPDPSAIHAAVSSNPNSSSTFSQALSGSTDYSTLHSSPVSSNTALSSKYDEFMYPAGSQSSSPHTLPAPINKGYQLPQTLADIQRGQYVKTLEHQKQYERRKQEELQSQSTRGSLNRSGTTADHYSGHDLVSERIDLATGVIHLRDVDVGEEPARATANSWKNDDEDC</sequence>
<dbReference type="Proteomes" id="UP000738325">
    <property type="component" value="Unassembled WGS sequence"/>
</dbReference>
<evidence type="ECO:0000313" key="5">
    <source>
        <dbReference type="EMBL" id="KAG0312107.1"/>
    </source>
</evidence>
<keyword evidence="2" id="KW-0677">Repeat</keyword>
<keyword evidence="4" id="KW-0812">Transmembrane</keyword>
<evidence type="ECO:0000256" key="4">
    <source>
        <dbReference type="SAM" id="Phobius"/>
    </source>
</evidence>
<dbReference type="OrthoDB" id="10251809at2759"/>
<feature type="compositionally biased region" description="Polar residues" evidence="3">
    <location>
        <begin position="763"/>
        <end position="780"/>
    </location>
</feature>
<organism evidence="5 6">
    <name type="scientific">Dissophora globulifera</name>
    <dbReference type="NCBI Taxonomy" id="979702"/>
    <lineage>
        <taxon>Eukaryota</taxon>
        <taxon>Fungi</taxon>
        <taxon>Fungi incertae sedis</taxon>
        <taxon>Mucoromycota</taxon>
        <taxon>Mortierellomycotina</taxon>
        <taxon>Mortierellomycetes</taxon>
        <taxon>Mortierellales</taxon>
        <taxon>Mortierellaceae</taxon>
        <taxon>Dissophora</taxon>
    </lineage>
</organism>
<dbReference type="AlphaFoldDB" id="A0A9P6UMV4"/>
<feature type="transmembrane region" description="Helical" evidence="4">
    <location>
        <begin position="443"/>
        <end position="467"/>
    </location>
</feature>
<dbReference type="PANTHER" id="PTHR46228">
    <property type="entry name" value="KELCH DOMAIN-CONTAINING PROTEIN"/>
    <property type="match status" value="1"/>
</dbReference>
<reference evidence="5" key="1">
    <citation type="journal article" date="2020" name="Fungal Divers.">
        <title>Resolving the Mortierellaceae phylogeny through synthesis of multi-gene phylogenetics and phylogenomics.</title>
        <authorList>
            <person name="Vandepol N."/>
            <person name="Liber J."/>
            <person name="Desiro A."/>
            <person name="Na H."/>
            <person name="Kennedy M."/>
            <person name="Barry K."/>
            <person name="Grigoriev I.V."/>
            <person name="Miller A.N."/>
            <person name="O'Donnell K."/>
            <person name="Stajich J.E."/>
            <person name="Bonito G."/>
        </authorList>
    </citation>
    <scope>NUCLEOTIDE SEQUENCE</scope>
    <source>
        <strain evidence="5">REB-010B</strain>
    </source>
</reference>
<dbReference type="InterPro" id="IPR011498">
    <property type="entry name" value="Kelch_2"/>
</dbReference>
<protein>
    <recommendedName>
        <fullName evidence="7">Galactose oxidase</fullName>
    </recommendedName>
</protein>
<dbReference type="Pfam" id="PF07646">
    <property type="entry name" value="Kelch_2"/>
    <property type="match status" value="1"/>
</dbReference>
<keyword evidence="1" id="KW-0880">Kelch repeat</keyword>
<evidence type="ECO:0000256" key="2">
    <source>
        <dbReference type="ARBA" id="ARBA00022737"/>
    </source>
</evidence>
<feature type="region of interest" description="Disordered" evidence="3">
    <location>
        <begin position="478"/>
        <end position="500"/>
    </location>
</feature>
<feature type="region of interest" description="Disordered" evidence="3">
    <location>
        <begin position="666"/>
        <end position="699"/>
    </location>
</feature>
<evidence type="ECO:0000256" key="3">
    <source>
        <dbReference type="SAM" id="MobiDB-lite"/>
    </source>
</evidence>
<comment type="caution">
    <text evidence="5">The sequence shown here is derived from an EMBL/GenBank/DDBJ whole genome shotgun (WGS) entry which is preliminary data.</text>
</comment>
<evidence type="ECO:0008006" key="7">
    <source>
        <dbReference type="Google" id="ProtNLM"/>
    </source>
</evidence>
<proteinExistence type="predicted"/>
<feature type="region of interest" description="Disordered" evidence="3">
    <location>
        <begin position="605"/>
        <end position="649"/>
    </location>
</feature>
<feature type="compositionally biased region" description="Polar residues" evidence="3">
    <location>
        <begin position="680"/>
        <end position="699"/>
    </location>
</feature>
<gene>
    <name evidence="5" type="ORF">BGZ99_009724</name>
</gene>
<feature type="region of interest" description="Disordered" evidence="3">
    <location>
        <begin position="755"/>
        <end position="784"/>
    </location>
</feature>
<keyword evidence="4" id="KW-0472">Membrane</keyword>
<name>A0A9P6UMV4_9FUNG</name>
<dbReference type="SUPFAM" id="SSF117281">
    <property type="entry name" value="Kelch motif"/>
    <property type="match status" value="1"/>
</dbReference>